<evidence type="ECO:0000256" key="3">
    <source>
        <dbReference type="ARBA" id="ARBA00022692"/>
    </source>
</evidence>
<name>A0ABX1S101_9FLAO</name>
<feature type="transmembrane region" description="Helical" evidence="6">
    <location>
        <begin position="327"/>
        <end position="353"/>
    </location>
</feature>
<dbReference type="EMBL" id="JABBHF010000009">
    <property type="protein sequence ID" value="NMH88913.1"/>
    <property type="molecule type" value="Genomic_DNA"/>
</dbReference>
<comment type="subcellular location">
    <subcellularLocation>
        <location evidence="1">Cell membrane</location>
        <topology evidence="1">Multi-pass membrane protein</topology>
    </subcellularLocation>
</comment>
<dbReference type="Pfam" id="PF02687">
    <property type="entry name" value="FtsX"/>
    <property type="match status" value="2"/>
</dbReference>
<feature type="domain" description="ABC3 transporter permease C-terminal" evidence="7">
    <location>
        <begin position="671"/>
        <end position="784"/>
    </location>
</feature>
<accession>A0ABX1S101</accession>
<evidence type="ECO:0000256" key="1">
    <source>
        <dbReference type="ARBA" id="ARBA00004651"/>
    </source>
</evidence>
<dbReference type="RefSeq" id="WP_169675380.1">
    <property type="nucleotide sequence ID" value="NZ_JABBHF010000009.1"/>
</dbReference>
<keyword evidence="3 6" id="KW-0812">Transmembrane</keyword>
<feature type="transmembrane region" description="Helical" evidence="6">
    <location>
        <begin position="373"/>
        <end position="393"/>
    </location>
</feature>
<proteinExistence type="predicted"/>
<feature type="domain" description="MacB-like periplasmic core" evidence="8">
    <location>
        <begin position="20"/>
        <end position="241"/>
    </location>
</feature>
<keyword evidence="4 6" id="KW-1133">Transmembrane helix</keyword>
<feature type="transmembrane region" description="Helical" evidence="6">
    <location>
        <begin position="280"/>
        <end position="306"/>
    </location>
</feature>
<feature type="transmembrane region" description="Helical" evidence="6">
    <location>
        <begin position="424"/>
        <end position="443"/>
    </location>
</feature>
<evidence type="ECO:0000256" key="6">
    <source>
        <dbReference type="SAM" id="Phobius"/>
    </source>
</evidence>
<keyword evidence="5 6" id="KW-0472">Membrane</keyword>
<dbReference type="Pfam" id="PF12704">
    <property type="entry name" value="MacB_PCD"/>
    <property type="match status" value="2"/>
</dbReference>
<dbReference type="PANTHER" id="PTHR30572">
    <property type="entry name" value="MEMBRANE COMPONENT OF TRANSPORTER-RELATED"/>
    <property type="match status" value="1"/>
</dbReference>
<protein>
    <submittedName>
        <fullName evidence="9">FtsX-like permease family protein</fullName>
    </submittedName>
</protein>
<feature type="transmembrane region" description="Helical" evidence="6">
    <location>
        <begin position="665"/>
        <end position="691"/>
    </location>
</feature>
<reference evidence="9 10" key="1">
    <citation type="submission" date="2020-04" db="EMBL/GenBank/DDBJ databases">
        <title>A Flavivirga sp. nov.</title>
        <authorList>
            <person name="Sun X."/>
        </authorList>
    </citation>
    <scope>NUCLEOTIDE SEQUENCE [LARGE SCALE GENOMIC DNA]</scope>
    <source>
        <strain evidence="9 10">Y03</strain>
    </source>
</reference>
<keyword evidence="10" id="KW-1185">Reference proteome</keyword>
<feature type="domain" description="ABC3 transporter permease C-terminal" evidence="7">
    <location>
        <begin position="286"/>
        <end position="401"/>
    </location>
</feature>
<evidence type="ECO:0000259" key="8">
    <source>
        <dbReference type="Pfam" id="PF12704"/>
    </source>
</evidence>
<evidence type="ECO:0000259" key="7">
    <source>
        <dbReference type="Pfam" id="PF02687"/>
    </source>
</evidence>
<evidence type="ECO:0000256" key="5">
    <source>
        <dbReference type="ARBA" id="ARBA00023136"/>
    </source>
</evidence>
<dbReference type="InterPro" id="IPR025857">
    <property type="entry name" value="MacB_PCD"/>
</dbReference>
<sequence>MIRNYFKIAWRNLTKRKVFTAINILGLAIGFGSSIIIYLFLNYHFSFEKFHANADRIYRIDTEETRGTVNHIPSVPPGLANTLRDDYDYAEKVAKIVWKENLVLSITKNTSRVKYKENVAFVEDGFFDIFSFPTISGGKPVLSQPNTAVITEKKALKMFGRRNVTGEVFKLDNDKVIEIVGVLKDLPKSTFLKTGVLVAFENLNSFNSFEAGESWYGISGGLNCFALLKPDVKKETLETALLEFPEKYRANDPTTKHIYKLHALNDIHFMKDYGDVDAKFLILFGIIGLFLIGIAAINFINISTALSSYRSREIGIRKVLGSIKQHLFWQFIVETFLISLMAILLGVLMAAIFLPAFNTLFNIELSLKTLLNVQFFGMILLLLGVVTFLSGSYPGILMSRILPVLALKGSFFQKNTKGISTRKVLVVAQFSISIILIVATIVVSKQIDYAVNSDLGFDKDQVAMLSLPKTIDKVQQQSLKGRLKNISGVKEVSMCLSSPGAATSNWYSTVNYDNRPEAEKFQVSLKPGDEDYLKLYDVSFVAGRNFFKKEYSNEMIVNEQFVEKIGVTSEAILGKKLSVNGVTGNIVGVIKDFHNEKFTRGISAMVFTLNTEWYSEISLKISHRDTKSIMADIDREWIQAFPDYIFEYRFLDDRINQQYRTEQRYLFLSKVFSGLAILIGCLGIYGLILFFANQRIKEVGIRKVLGSSVGHILSLFSVDFLKLILIAGAIATPVAWYLTEQWLQGYAYRTKIQWWYFVIAIVLVMLITLVTISYQTIKVAIANPVKSLRTE</sequence>
<dbReference type="InterPro" id="IPR003838">
    <property type="entry name" value="ABC3_permease_C"/>
</dbReference>
<dbReference type="PANTHER" id="PTHR30572:SF18">
    <property type="entry name" value="ABC-TYPE MACROLIDE FAMILY EXPORT SYSTEM PERMEASE COMPONENT 2"/>
    <property type="match status" value="1"/>
</dbReference>
<dbReference type="Proteomes" id="UP000746690">
    <property type="component" value="Unassembled WGS sequence"/>
</dbReference>
<gene>
    <name evidence="9" type="ORF">HHX25_15470</name>
</gene>
<evidence type="ECO:0000256" key="2">
    <source>
        <dbReference type="ARBA" id="ARBA00022475"/>
    </source>
</evidence>
<keyword evidence="2" id="KW-1003">Cell membrane</keyword>
<feature type="domain" description="MacB-like periplasmic core" evidence="8">
    <location>
        <begin position="432"/>
        <end position="621"/>
    </location>
</feature>
<feature type="transmembrane region" description="Helical" evidence="6">
    <location>
        <begin position="712"/>
        <end position="734"/>
    </location>
</feature>
<organism evidence="9 10">
    <name type="scientific">Flavivirga algicola</name>
    <dbReference type="NCBI Taxonomy" id="2729136"/>
    <lineage>
        <taxon>Bacteria</taxon>
        <taxon>Pseudomonadati</taxon>
        <taxon>Bacteroidota</taxon>
        <taxon>Flavobacteriia</taxon>
        <taxon>Flavobacteriales</taxon>
        <taxon>Flavobacteriaceae</taxon>
        <taxon>Flavivirga</taxon>
    </lineage>
</organism>
<dbReference type="InterPro" id="IPR050250">
    <property type="entry name" value="Macrolide_Exporter_MacB"/>
</dbReference>
<evidence type="ECO:0000313" key="9">
    <source>
        <dbReference type="EMBL" id="NMH88913.1"/>
    </source>
</evidence>
<feature type="transmembrane region" description="Helical" evidence="6">
    <location>
        <begin position="21"/>
        <end position="41"/>
    </location>
</feature>
<evidence type="ECO:0000313" key="10">
    <source>
        <dbReference type="Proteomes" id="UP000746690"/>
    </source>
</evidence>
<evidence type="ECO:0000256" key="4">
    <source>
        <dbReference type="ARBA" id="ARBA00022989"/>
    </source>
</evidence>
<feature type="transmembrane region" description="Helical" evidence="6">
    <location>
        <begin position="754"/>
        <end position="774"/>
    </location>
</feature>
<comment type="caution">
    <text evidence="9">The sequence shown here is derived from an EMBL/GenBank/DDBJ whole genome shotgun (WGS) entry which is preliminary data.</text>
</comment>